<protein>
    <recommendedName>
        <fullName evidence="4">Cell surface protein</fullName>
    </recommendedName>
</protein>
<feature type="region of interest" description="Disordered" evidence="1">
    <location>
        <begin position="80"/>
        <end position="104"/>
    </location>
</feature>
<gene>
    <name evidence="2" type="ORF">SAMN04488691_1011172</name>
</gene>
<dbReference type="InterPro" id="IPR055544">
    <property type="entry name" value="DUF7120"/>
</dbReference>
<evidence type="ECO:0000256" key="1">
    <source>
        <dbReference type="SAM" id="MobiDB-lite"/>
    </source>
</evidence>
<dbReference type="GO" id="GO:0006355">
    <property type="term" value="P:regulation of DNA-templated transcription"/>
    <property type="evidence" value="ECO:0007669"/>
    <property type="project" value="InterPro"/>
</dbReference>
<proteinExistence type="predicted"/>
<name>A0A1H7JE50_HALLR</name>
<organism evidence="2 3">
    <name type="scientific">Haloferax larsenii</name>
    <dbReference type="NCBI Taxonomy" id="302484"/>
    <lineage>
        <taxon>Archaea</taxon>
        <taxon>Methanobacteriati</taxon>
        <taxon>Methanobacteriota</taxon>
        <taxon>Stenosarchaea group</taxon>
        <taxon>Halobacteria</taxon>
        <taxon>Halobacteriales</taxon>
        <taxon>Haloferacaceae</taxon>
        <taxon>Haloferax</taxon>
    </lineage>
</organism>
<accession>A0A1H7JE50</accession>
<dbReference type="EMBL" id="FOAD01000001">
    <property type="protein sequence ID" value="SEK72868.1"/>
    <property type="molecule type" value="Genomic_DNA"/>
</dbReference>
<evidence type="ECO:0000313" key="2">
    <source>
        <dbReference type="EMBL" id="SEK72868.1"/>
    </source>
</evidence>
<dbReference type="Pfam" id="PF23434">
    <property type="entry name" value="DUF7120"/>
    <property type="match status" value="1"/>
</dbReference>
<dbReference type="InterPro" id="IPR010985">
    <property type="entry name" value="Ribbon_hlx_hlx"/>
</dbReference>
<evidence type="ECO:0008006" key="4">
    <source>
        <dbReference type="Google" id="ProtNLM"/>
    </source>
</evidence>
<feature type="compositionally biased region" description="Basic and acidic residues" evidence="1">
    <location>
        <begin position="95"/>
        <end position="104"/>
    </location>
</feature>
<dbReference type="CDD" id="cd22231">
    <property type="entry name" value="RHH_NikR_HicB-like"/>
    <property type="match status" value="1"/>
</dbReference>
<dbReference type="SUPFAM" id="SSF47598">
    <property type="entry name" value="Ribbon-helix-helix"/>
    <property type="match status" value="1"/>
</dbReference>
<dbReference type="AlphaFoldDB" id="A0A1H7JE50"/>
<sequence>MVKRNIPICNQHFGNPNCPPGRLKYGPFKPSDVQMPKVEITVPEHLEMQIVQLVEQGEFVNRDEAIEDLLSTGIRAYKTSGPMSDDDRAYEDDGMMGHEDEYVF</sequence>
<dbReference type="Proteomes" id="UP000183894">
    <property type="component" value="Unassembled WGS sequence"/>
</dbReference>
<reference evidence="2 3" key="1">
    <citation type="submission" date="2016-10" db="EMBL/GenBank/DDBJ databases">
        <authorList>
            <person name="de Groot N.N."/>
        </authorList>
    </citation>
    <scope>NUCLEOTIDE SEQUENCE [LARGE SCALE GENOMIC DNA]</scope>
    <source>
        <strain evidence="2 3">CDM_5</strain>
    </source>
</reference>
<evidence type="ECO:0000313" key="3">
    <source>
        <dbReference type="Proteomes" id="UP000183894"/>
    </source>
</evidence>